<name>A0A371DBC9_9APHY</name>
<dbReference type="EMBL" id="KZ857403">
    <property type="protein sequence ID" value="RDX49820.1"/>
    <property type="molecule type" value="Genomic_DNA"/>
</dbReference>
<accession>A0A371DBC9</accession>
<dbReference type="Proteomes" id="UP000256964">
    <property type="component" value="Unassembled WGS sequence"/>
</dbReference>
<dbReference type="AlphaFoldDB" id="A0A371DBC9"/>
<sequence>MLMPLMVLAARRRVYKLRRNDGERQPWLHSRPAPCHSLSCSALTGPCRLRLPRMTTLTLMCRGVASLMALAAQSSLRHRLGRLTSRPASRELKTLAWLPLRTACSRMGRAMVRSDKITSFQVGSHSPWSLT</sequence>
<reference evidence="1 2" key="1">
    <citation type="journal article" date="2018" name="Biotechnol. Biofuels">
        <title>Integrative visual omics of the white-rot fungus Polyporus brumalis exposes the biotechnological potential of its oxidative enzymes for delignifying raw plant biomass.</title>
        <authorList>
            <person name="Miyauchi S."/>
            <person name="Rancon A."/>
            <person name="Drula E."/>
            <person name="Hage H."/>
            <person name="Chaduli D."/>
            <person name="Favel A."/>
            <person name="Grisel S."/>
            <person name="Henrissat B."/>
            <person name="Herpoel-Gimbert I."/>
            <person name="Ruiz-Duenas F.J."/>
            <person name="Chevret D."/>
            <person name="Hainaut M."/>
            <person name="Lin J."/>
            <person name="Wang M."/>
            <person name="Pangilinan J."/>
            <person name="Lipzen A."/>
            <person name="Lesage-Meessen L."/>
            <person name="Navarro D."/>
            <person name="Riley R."/>
            <person name="Grigoriev I.V."/>
            <person name="Zhou S."/>
            <person name="Raouche S."/>
            <person name="Rosso M.N."/>
        </authorList>
    </citation>
    <scope>NUCLEOTIDE SEQUENCE [LARGE SCALE GENOMIC DNA]</scope>
    <source>
        <strain evidence="1 2">BRFM 1820</strain>
    </source>
</reference>
<evidence type="ECO:0000313" key="1">
    <source>
        <dbReference type="EMBL" id="RDX49820.1"/>
    </source>
</evidence>
<keyword evidence="2" id="KW-1185">Reference proteome</keyword>
<proteinExistence type="predicted"/>
<gene>
    <name evidence="1" type="ORF">OH76DRAFT_514384</name>
</gene>
<organism evidence="1 2">
    <name type="scientific">Lentinus brumalis</name>
    <dbReference type="NCBI Taxonomy" id="2498619"/>
    <lineage>
        <taxon>Eukaryota</taxon>
        <taxon>Fungi</taxon>
        <taxon>Dikarya</taxon>
        <taxon>Basidiomycota</taxon>
        <taxon>Agaricomycotina</taxon>
        <taxon>Agaricomycetes</taxon>
        <taxon>Polyporales</taxon>
        <taxon>Polyporaceae</taxon>
        <taxon>Lentinus</taxon>
    </lineage>
</organism>
<evidence type="ECO:0000313" key="2">
    <source>
        <dbReference type="Proteomes" id="UP000256964"/>
    </source>
</evidence>
<protein>
    <submittedName>
        <fullName evidence="1">Uncharacterized protein</fullName>
    </submittedName>
</protein>